<dbReference type="Gene3D" id="2.130.10.10">
    <property type="entry name" value="YVTN repeat-like/Quinoprotein amine dehydrogenase"/>
    <property type="match status" value="1"/>
</dbReference>
<reference evidence="8 9" key="1">
    <citation type="submission" date="2015-05" db="EMBL/GenBank/DDBJ databases">
        <title>Distinctive expansion of gene families associated with plant cell wall degradation and secondary metabolism in the genomes of grapevine trunk pathogens.</title>
        <authorList>
            <person name="Lawrence D.P."/>
            <person name="Travadon R."/>
            <person name="Rolshausen P.E."/>
            <person name="Baumgartner K."/>
        </authorList>
    </citation>
    <scope>NUCLEOTIDE SEQUENCE [LARGE SCALE GENOMIC DNA]</scope>
    <source>
        <strain evidence="8">UCRPC4</strain>
    </source>
</reference>
<dbReference type="SMART" id="SM00320">
    <property type="entry name" value="WD40"/>
    <property type="match status" value="3"/>
</dbReference>
<dbReference type="Gene3D" id="1.10.1540.10">
    <property type="entry name" value="BEACH domain"/>
    <property type="match status" value="1"/>
</dbReference>
<dbReference type="SUPFAM" id="SSF50978">
    <property type="entry name" value="WD40 repeat-like"/>
    <property type="match status" value="1"/>
</dbReference>
<feature type="repeat" description="WD" evidence="3">
    <location>
        <begin position="2353"/>
        <end position="2394"/>
    </location>
</feature>
<feature type="region of interest" description="Disordered" evidence="5">
    <location>
        <begin position="1675"/>
        <end position="1724"/>
    </location>
</feature>
<dbReference type="SMART" id="SM01026">
    <property type="entry name" value="Beach"/>
    <property type="match status" value="1"/>
</dbReference>
<dbReference type="SUPFAM" id="SSF50729">
    <property type="entry name" value="PH domain-like"/>
    <property type="match status" value="1"/>
</dbReference>
<dbReference type="Pfam" id="PF13385">
    <property type="entry name" value="Laminin_G_3"/>
    <property type="match status" value="1"/>
</dbReference>
<organism evidence="8 9">
    <name type="scientific">Phaeomoniella chlamydospora</name>
    <name type="common">Phaeoacremonium chlamydosporum</name>
    <dbReference type="NCBI Taxonomy" id="158046"/>
    <lineage>
        <taxon>Eukaryota</taxon>
        <taxon>Fungi</taxon>
        <taxon>Dikarya</taxon>
        <taxon>Ascomycota</taxon>
        <taxon>Pezizomycotina</taxon>
        <taxon>Eurotiomycetes</taxon>
        <taxon>Chaetothyriomycetidae</taxon>
        <taxon>Phaeomoniellales</taxon>
        <taxon>Phaeomoniellaceae</taxon>
        <taxon>Phaeomoniella</taxon>
    </lineage>
</organism>
<reference evidence="8 9" key="2">
    <citation type="submission" date="2015-05" db="EMBL/GenBank/DDBJ databases">
        <authorList>
            <person name="Morales-Cruz A."/>
            <person name="Amrine K.C."/>
            <person name="Cantu D."/>
        </authorList>
    </citation>
    <scope>NUCLEOTIDE SEQUENCE [LARGE SCALE GENOMIC DNA]</scope>
    <source>
        <strain evidence="8">UCRPC4</strain>
    </source>
</reference>
<dbReference type="InterPro" id="IPR023362">
    <property type="entry name" value="PH-BEACH_dom"/>
</dbReference>
<dbReference type="Pfam" id="PF14844">
    <property type="entry name" value="PH_BEACH"/>
    <property type="match status" value="1"/>
</dbReference>
<comment type="caution">
    <text evidence="8">The sequence shown here is derived from an EMBL/GenBank/DDBJ whole genome shotgun (WGS) entry which is preliminary data.</text>
</comment>
<dbReference type="InterPro" id="IPR051944">
    <property type="entry name" value="BEACH_domain_protein"/>
</dbReference>
<dbReference type="SUPFAM" id="SSF50249">
    <property type="entry name" value="Nucleic acid-binding proteins"/>
    <property type="match status" value="1"/>
</dbReference>
<evidence type="ECO:0000256" key="1">
    <source>
        <dbReference type="ARBA" id="ARBA00022574"/>
    </source>
</evidence>
<dbReference type="InterPro" id="IPR011993">
    <property type="entry name" value="PH-like_dom_sf"/>
</dbReference>
<dbReference type="PROSITE" id="PS50082">
    <property type="entry name" value="WD_REPEATS_2"/>
    <property type="match status" value="1"/>
</dbReference>
<dbReference type="SUPFAM" id="SSF49899">
    <property type="entry name" value="Concanavalin A-like lectins/glucanases"/>
    <property type="match status" value="1"/>
</dbReference>
<dbReference type="SUPFAM" id="SSF50104">
    <property type="entry name" value="Translation proteins SH3-like domain"/>
    <property type="match status" value="1"/>
</dbReference>
<dbReference type="InterPro" id="IPR012340">
    <property type="entry name" value="NA-bd_OB-fold"/>
</dbReference>
<dbReference type="PANTHER" id="PTHR46108">
    <property type="entry name" value="BLUE CHEESE"/>
    <property type="match status" value="1"/>
</dbReference>
<evidence type="ECO:0000313" key="8">
    <source>
        <dbReference type="EMBL" id="KKY14403.1"/>
    </source>
</evidence>
<dbReference type="Gene3D" id="2.30.30.30">
    <property type="match status" value="1"/>
</dbReference>
<evidence type="ECO:0000259" key="6">
    <source>
        <dbReference type="PROSITE" id="PS50197"/>
    </source>
</evidence>
<name>A0A0G2FR56_PHACM</name>
<protein>
    <submittedName>
        <fullName evidence="8">Putative beige beach domain-containing protein</fullName>
    </submittedName>
</protein>
<dbReference type="InterPro" id="IPR000409">
    <property type="entry name" value="BEACH_dom"/>
</dbReference>
<dbReference type="PANTHER" id="PTHR46108:SF4">
    <property type="entry name" value="BLUE CHEESE"/>
    <property type="match status" value="1"/>
</dbReference>
<evidence type="ECO:0000256" key="2">
    <source>
        <dbReference type="ARBA" id="ARBA00022737"/>
    </source>
</evidence>
<dbReference type="OrthoDB" id="26681at2759"/>
<dbReference type="CDD" id="cd01201">
    <property type="entry name" value="PH_BEACH"/>
    <property type="match status" value="1"/>
</dbReference>
<evidence type="ECO:0000256" key="3">
    <source>
        <dbReference type="PROSITE-ProRule" id="PRU00221"/>
    </source>
</evidence>
<dbReference type="CDD" id="cd04469">
    <property type="entry name" value="S1_Hex1"/>
    <property type="match status" value="1"/>
</dbReference>
<dbReference type="InterPro" id="IPR013320">
    <property type="entry name" value="ConA-like_dom_sf"/>
</dbReference>
<dbReference type="InterPro" id="IPR019775">
    <property type="entry name" value="WD40_repeat_CS"/>
</dbReference>
<dbReference type="InterPro" id="IPR037318">
    <property type="entry name" value="Hex1_S1"/>
</dbReference>
<dbReference type="SUPFAM" id="SSF81837">
    <property type="entry name" value="BEACH domain"/>
    <property type="match status" value="1"/>
</dbReference>
<dbReference type="Pfam" id="PF02138">
    <property type="entry name" value="Beach"/>
    <property type="match status" value="1"/>
</dbReference>
<dbReference type="CDD" id="cd06071">
    <property type="entry name" value="Beach"/>
    <property type="match status" value="1"/>
</dbReference>
<feature type="compositionally biased region" description="Polar residues" evidence="5">
    <location>
        <begin position="1675"/>
        <end position="1703"/>
    </location>
</feature>
<dbReference type="InterPro" id="IPR036322">
    <property type="entry name" value="WD40_repeat_dom_sf"/>
</dbReference>
<dbReference type="PROSITE" id="PS51783">
    <property type="entry name" value="PH_BEACH"/>
    <property type="match status" value="1"/>
</dbReference>
<keyword evidence="9" id="KW-1185">Reference proteome</keyword>
<accession>A0A0G2FR56</accession>
<dbReference type="InterPro" id="IPR015943">
    <property type="entry name" value="WD40/YVTN_repeat-like_dom_sf"/>
</dbReference>
<dbReference type="Proteomes" id="UP000053317">
    <property type="component" value="Unassembled WGS sequence"/>
</dbReference>
<dbReference type="Gene3D" id="2.30.29.30">
    <property type="entry name" value="Pleckstrin-homology domain (PH domain)/Phosphotyrosine-binding domain (PTB)"/>
    <property type="match status" value="1"/>
</dbReference>
<dbReference type="PROSITE" id="PS00678">
    <property type="entry name" value="WD_REPEATS_1"/>
    <property type="match status" value="1"/>
</dbReference>
<dbReference type="EMBL" id="LCWF01000229">
    <property type="protein sequence ID" value="KKY14403.1"/>
    <property type="molecule type" value="Genomic_DNA"/>
</dbReference>
<dbReference type="InterPro" id="IPR056252">
    <property type="entry name" value="Alfy-like_Arm-like"/>
</dbReference>
<keyword evidence="4" id="KW-0175">Coiled coil</keyword>
<evidence type="ECO:0000259" key="7">
    <source>
        <dbReference type="PROSITE" id="PS51783"/>
    </source>
</evidence>
<dbReference type="InterPro" id="IPR036372">
    <property type="entry name" value="BEACH_dom_sf"/>
</dbReference>
<feature type="region of interest" description="Disordered" evidence="5">
    <location>
        <begin position="904"/>
        <end position="925"/>
    </location>
</feature>
<proteinExistence type="predicted"/>
<evidence type="ECO:0000256" key="4">
    <source>
        <dbReference type="SAM" id="Coils"/>
    </source>
</evidence>
<dbReference type="InterPro" id="IPR014722">
    <property type="entry name" value="Rib_uL2_dom2"/>
</dbReference>
<dbReference type="Pfam" id="PF00400">
    <property type="entry name" value="WD40"/>
    <property type="match status" value="1"/>
</dbReference>
<feature type="coiled-coil region" evidence="4">
    <location>
        <begin position="1548"/>
        <end position="1608"/>
    </location>
</feature>
<keyword evidence="1 3" id="KW-0853">WD repeat</keyword>
<evidence type="ECO:0000256" key="5">
    <source>
        <dbReference type="SAM" id="MobiDB-lite"/>
    </source>
</evidence>
<dbReference type="Gene3D" id="2.40.50.140">
    <property type="entry name" value="Nucleic acid-binding proteins"/>
    <property type="match status" value="1"/>
</dbReference>
<dbReference type="PROSITE" id="PS50294">
    <property type="entry name" value="WD_REPEATS_REGION"/>
    <property type="match status" value="1"/>
</dbReference>
<evidence type="ECO:0000313" key="9">
    <source>
        <dbReference type="Proteomes" id="UP000053317"/>
    </source>
</evidence>
<dbReference type="PROSITE" id="PS50197">
    <property type="entry name" value="BEACH"/>
    <property type="match status" value="1"/>
</dbReference>
<sequence>MSSSSSTPGGRHRSTSSHLKRHNADPELQEHISTIENLDYSSFENLQNTLLDSAVLQRLRHILIDHPNQKHIKDAFRKGLGYPALARLTEYLAQCYSPQLSDGDRRVFFAYLKETLGILVESLRGHVGNKAYLAQHAGECGWAKYEETLGFVHQKITKAEGNERDIEQFYGILLAAALGEDSVVDVFTDIRRTILRNNVQLQSKDTLAQNRLRLDRELGQQAVLEVPDLVIVLLRLWVSFGRSERDKATASSHMVTALPQAILNLLSGPRQNSVSLHTSGLLSVLLPLLFETDLHPSERPLYEQAAFRMCQFGLGNLNDGVYLYSTAIASPSAAGFLLEALRQSRQPACIEFDLSLQGFASCELRSLGKAFPPLHTSGYTLSMWVKFDSFDTDTHTTLFGAFDASQACFLLAYLEKDTRNLILQTSIRGTRPSVRFRSFVFEPGRWYHVSIVHRRPRTTSSSKASLLVDGEFYEQQKLRYPDPPPTIGNRDARVQAFIGTPQDLSTDAREQKYPLSKWSVASMILFAEAFSDDLISVFYHLGPRYHGNFQDCLGSFQTYQASAALNVRNESLHPGKEEHSDIVSAIRNKASLLIPETCILLNISPLAVLDDDDRNNIDESQLVKSLSRSATKTLKHYTRLGANAVAINGAVPAINDALTHSHGIGILTGSYAVSVPQSLDDAAWRIGGCTGVALSLVDAARSPDELIQAVRIMFEMVKDNWRNSEAVEKENGYGILATTLRCKLLSNSNGPRTGPPLSISTEGRSKLFKGLLDVILEFIGYDCEQPQKSLLNNPLAYRTLLVDSDMWRQADLEVQTLYYKQFEIFASQSQHSRFNAKRILRMRIVKKWLEALKGQPISTEILPAFMSAFKTLLLLNLSTELLRALALFITYALHKDTTAKGIRGKLSIKGSPRPRGDSASSRVETPSTILSRQQVGIEMLKLYTQVLSQKEDIQVVKKFARTVTNKWVLYLMSESEPEVVVLATQILARLLVVHGSHYVKKFSEKTGGFHIMRHRLRRWWHLPTLWSLCFAILFDLDIAQLNFDRSFDLFNFLDVFDSEGAARIVNSDVWPVLMGMLQSGLKAVVNADKVEKQAPRGDGGLSTPTPASNHRLSMSSITSFDVSLKIGKTQVDTLNTVIRFLADVHSRSSGFRDWAASSDYVEKLLSVLFPVAVGSDTVSADMELNARDSRLSFDTTDMVIRPLSAAPSIVRTAHVDRPKSPRATGDLRRGSSFVLVTSEAARHQPSASKLQQVITPMSPIAKAPQLNDGNNIVQSFLEIVVSIFIDQILTRKDFNGLGLFAKTPPAFVEHQTYFESWILRNTLSQLSNTLLLDQKLLWEPKVLTNLARFFTHIGEALYEGWFVGGADAALDFAGSILEYLQRPDISKIKSVRLCSRAISDIRAVVFKTVLLSLSHADDKEDLAFLNRLAYWQTVLLSSEDASATHLQSICYLLYTSIVSSENQVREAAANLWRIILVQKPDEASTVLEDAMSTEHRELASGFEKLVELDNETFLYWVDQHRAELDSLFFGTLSRRWDLFVAEENTKTEEKAKQRLSRRREKLKEWQQIEGRVEETISRHESSFALWTLNIYTSEILKYQRSLQDQQDNSAFAVSSFMQLKREAERPNGFIAKPTEFRWRLDQTEGRNRMRLRIVADVDTGQEQAYLSKRKVSESASLKLNTTVPQPATADPNSATLQTTTYANTAEPFPDLPQNDEEQDDGGDMDESFELIEEPKADDDETYEDKNRKVMRSLHRGDQVQQVANISRIVGLEAVEGLLILGKDHIYLIDNFFQRGDGEIVNVWQASEEERDQYVRMISGREASVRRSTTLNNEHETRSWKWDDVISVSKRRFLFRDVALEIFFADGRSYLLTVMTPTLRDSLHGLIISKSPQYSGPSSSIRSEDNWRYEALRISDDQPQTLGSKFANVFGQTSSNPATRKWMKGEISNFHYLMLINTMAGRTFNDLTQYPVFPWVLADYTSEELDLTDPKSFRDLSKPMGCQNPERESEYRDRYQSFAEMGDHNAPPFHYGTHYSSAMIVTSYLIRLQPFVKSYLLLQGGSFDHADRMFYSIAKAWNSASRINMTDVRELIPEFFYLPEFLENMNKYDFGARQGSTEPIDFVELPPWAKGDPKIFIAKHREALESPYVSENLHKWIDLVFGFKQKGDAAVEAVNVFHHLSYQGAKDLDTIEDPMERLATIGIIHNFGQTPYQIFPKPHPAREEVHHKYKRLDSASESLTRVPFSLVDSGERIASLCYSYKQERLLCSAAFRLNIPPNFDRYMEWGFSDGSVRFYNADNRRLIGHAEHLHIGQLSTALFVDSRTLITSGTDCTVSVWTLVVSGKTIELPPKACFFGHRTPVTVLALSRSFGTLLSASTDGEIMLWDLNRLEHVRKLDAHCGLECARINDVTGSIVLCCGSRIIMYTLNGAPLLSQNGGGPDDKILSCAFYEGAGNEWLERDILFTGHAKGVVKVWSRIIRDGRFELELVRQLNHVDGGRDDGINVRNDAAAETATETKTQVEADFTSSRVGREDTRYSKEKIDIYESQRPRREEDIRIYEQRETRYPEVELTRERYREPTRPYREFDTESKVDIEVDRRENYEQPRVYERPNLSAQLDITEREYRRRTDPTYDIEVERRTVAPQEVEVEKDLVTTETSRHKRDMGYYDDEGHYHSFRRGLERAADRVFHPFHPHGDREEVVIREEGAPSRVREGVRETVRYVEPRGGFPPETISIPCHFIRIGDLVVLQGRPCQVIRISTSPQTGQHRYLGVDLFTRQLHEESSFISNPAPSVVVQSMLGPVFKQYRILDLDDGCLTAMTETGDVKSGLPVIEQGGLYSKISRAFNDGRGSVRALVINDGGRELVVDYKVIHGSRL</sequence>
<feature type="region of interest" description="Disordered" evidence="5">
    <location>
        <begin position="1"/>
        <end position="26"/>
    </location>
</feature>
<dbReference type="Gene3D" id="2.60.120.200">
    <property type="match status" value="1"/>
</dbReference>
<dbReference type="FunFam" id="1.10.1540.10:FF:000002">
    <property type="entry name" value="WD repeat and FYVE domain containing 3"/>
    <property type="match status" value="1"/>
</dbReference>
<feature type="compositionally biased region" description="Basic residues" evidence="5">
    <location>
        <begin position="10"/>
        <end position="21"/>
    </location>
</feature>
<dbReference type="InterPro" id="IPR008991">
    <property type="entry name" value="Translation_prot_SH3-like_sf"/>
</dbReference>
<feature type="domain" description="BEACH" evidence="6">
    <location>
        <begin position="1926"/>
        <end position="2221"/>
    </location>
</feature>
<dbReference type="Pfam" id="PF23295">
    <property type="entry name" value="Arm_4"/>
    <property type="match status" value="1"/>
</dbReference>
<keyword evidence="2" id="KW-0677">Repeat</keyword>
<feature type="compositionally biased region" description="Acidic residues" evidence="5">
    <location>
        <begin position="1713"/>
        <end position="1724"/>
    </location>
</feature>
<dbReference type="InterPro" id="IPR001680">
    <property type="entry name" value="WD40_rpt"/>
</dbReference>
<feature type="domain" description="BEACH-type PH" evidence="7">
    <location>
        <begin position="1754"/>
        <end position="1887"/>
    </location>
</feature>
<gene>
    <name evidence="8" type="ORF">UCRPC4_g06762</name>
</gene>